<dbReference type="InterPro" id="IPR001501">
    <property type="entry name" value="Ni-dep_hyd_lsu"/>
</dbReference>
<dbReference type="OrthoDB" id="43567at2157"/>
<feature type="binding site" evidence="2">
    <location>
        <position position="65"/>
    </location>
    <ligand>
        <name>Ni(2+)</name>
        <dbReference type="ChEBI" id="CHEBI:49786"/>
    </ligand>
</feature>
<keyword evidence="2" id="KW-0460">Magnesium</keyword>
<keyword evidence="1" id="KW-0560">Oxidoreductase</keyword>
<proteinExistence type="predicted"/>
<feature type="binding site" evidence="2">
    <location>
        <position position="65"/>
    </location>
    <ligand>
        <name>Fe cation</name>
        <dbReference type="ChEBI" id="CHEBI:24875"/>
    </ligand>
</feature>
<dbReference type="PANTHER" id="PTHR43485:SF1">
    <property type="entry name" value="FORMATE HYDROGENLYASE SUBUNIT 5-RELATED"/>
    <property type="match status" value="1"/>
</dbReference>
<dbReference type="GO" id="GO:0051287">
    <property type="term" value="F:NAD binding"/>
    <property type="evidence" value="ECO:0007669"/>
    <property type="project" value="InterPro"/>
</dbReference>
<dbReference type="PANTHER" id="PTHR43485">
    <property type="entry name" value="HYDROGENASE-4 COMPONENT G"/>
    <property type="match status" value="1"/>
</dbReference>
<dbReference type="Pfam" id="PF00346">
    <property type="entry name" value="Complex1_49kDa"/>
    <property type="match status" value="1"/>
</dbReference>
<feature type="binding site" evidence="2">
    <location>
        <position position="316"/>
    </location>
    <ligand>
        <name>Mg(2+)</name>
        <dbReference type="ChEBI" id="CHEBI:18420"/>
    </ligand>
</feature>
<dbReference type="AlphaFoldDB" id="A0A328PGZ2"/>
<comment type="cofactor">
    <cofactor evidence="2">
        <name>Ni(2+)</name>
        <dbReference type="ChEBI" id="CHEBI:49786"/>
    </cofactor>
</comment>
<feature type="binding site" evidence="2">
    <location>
        <position position="351"/>
    </location>
    <ligand>
        <name>Ni(2+)</name>
        <dbReference type="ChEBI" id="CHEBI:49786"/>
    </ligand>
</feature>
<dbReference type="Proteomes" id="UP000249782">
    <property type="component" value="Unassembled WGS sequence"/>
</dbReference>
<dbReference type="GO" id="GO:0048038">
    <property type="term" value="F:quinone binding"/>
    <property type="evidence" value="ECO:0007669"/>
    <property type="project" value="InterPro"/>
</dbReference>
<dbReference type="Pfam" id="PF00374">
    <property type="entry name" value="NiFeSe_Hases"/>
    <property type="match status" value="1"/>
</dbReference>
<comment type="cofactor">
    <cofactor evidence="2">
        <name>Fe cation</name>
        <dbReference type="ChEBI" id="CHEBI:24875"/>
    </cofactor>
</comment>
<dbReference type="GO" id="GO:0016651">
    <property type="term" value="F:oxidoreductase activity, acting on NAD(P)H"/>
    <property type="evidence" value="ECO:0007669"/>
    <property type="project" value="InterPro"/>
</dbReference>
<reference evidence="4 5" key="1">
    <citation type="submission" date="2018-06" db="EMBL/GenBank/DDBJ databases">
        <title>Draft genome sequence of hyperthermophilic methanogen Methanothermobacter tenebrarum sp. MCM-B 1447.</title>
        <authorList>
            <person name="Pore S.D."/>
            <person name="Dagar S."/>
            <person name="Dhakephalkar P.K."/>
        </authorList>
    </citation>
    <scope>NUCLEOTIDE SEQUENCE [LARGE SCALE GENOMIC DNA]</scope>
    <source>
        <strain evidence="4 5">MCM B 1447</strain>
    </source>
</reference>
<dbReference type="InterPro" id="IPR052197">
    <property type="entry name" value="ComplexI_49kDa-like"/>
</dbReference>
<feature type="binding site" evidence="2">
    <location>
        <position position="43"/>
    </location>
    <ligand>
        <name>Mg(2+)</name>
        <dbReference type="ChEBI" id="CHEBI:18420"/>
    </ligand>
</feature>
<feature type="binding site" evidence="2">
    <location>
        <position position="62"/>
    </location>
    <ligand>
        <name>Mg(2+)</name>
        <dbReference type="ChEBI" id="CHEBI:18420"/>
    </ligand>
</feature>
<keyword evidence="5" id="KW-1185">Reference proteome</keyword>
<keyword evidence="2" id="KW-0479">Metal-binding</keyword>
<feature type="domain" description="NADH-quinone oxidoreductase subunit D" evidence="3">
    <location>
        <begin position="120"/>
        <end position="279"/>
    </location>
</feature>
<evidence type="ECO:0000313" key="4">
    <source>
        <dbReference type="EMBL" id="RAO79095.1"/>
    </source>
</evidence>
<dbReference type="InterPro" id="IPR029014">
    <property type="entry name" value="NiFe-Hase_large"/>
</dbReference>
<organism evidence="4 5">
    <name type="scientific">Methanothermobacter tenebrarum</name>
    <dbReference type="NCBI Taxonomy" id="680118"/>
    <lineage>
        <taxon>Archaea</taxon>
        <taxon>Methanobacteriati</taxon>
        <taxon>Methanobacteriota</taxon>
        <taxon>Methanomada group</taxon>
        <taxon>Methanobacteria</taxon>
        <taxon>Methanobacteriales</taxon>
        <taxon>Methanobacteriaceae</taxon>
        <taxon>Methanothermobacter</taxon>
    </lineage>
</organism>
<accession>A0A328PGZ2</accession>
<evidence type="ECO:0000256" key="1">
    <source>
        <dbReference type="ARBA" id="ARBA00023002"/>
    </source>
</evidence>
<protein>
    <recommendedName>
        <fullName evidence="3">NADH-quinone oxidoreductase subunit D domain-containing protein</fullName>
    </recommendedName>
</protein>
<dbReference type="Gene3D" id="1.10.645.10">
    <property type="entry name" value="Cytochrome-c3 Hydrogenase, chain B"/>
    <property type="match status" value="1"/>
</dbReference>
<dbReference type="RefSeq" id="WP_112093783.1">
    <property type="nucleotide sequence ID" value="NZ_QLOE01000004.1"/>
</dbReference>
<evidence type="ECO:0000256" key="2">
    <source>
        <dbReference type="PIRSR" id="PIRSR601501-1"/>
    </source>
</evidence>
<dbReference type="InterPro" id="IPR001135">
    <property type="entry name" value="NADH_Q_OxRdtase_suD"/>
</dbReference>
<dbReference type="GO" id="GO:0016151">
    <property type="term" value="F:nickel cation binding"/>
    <property type="evidence" value="ECO:0007669"/>
    <property type="project" value="InterPro"/>
</dbReference>
<comment type="caution">
    <text evidence="4">The sequence shown here is derived from an EMBL/GenBank/DDBJ whole genome shotgun (WGS) entry which is preliminary data.</text>
</comment>
<dbReference type="SUPFAM" id="SSF56762">
    <property type="entry name" value="HydB/Nqo4-like"/>
    <property type="match status" value="1"/>
</dbReference>
<dbReference type="EMBL" id="QLOE01000004">
    <property type="protein sequence ID" value="RAO79095.1"/>
    <property type="molecule type" value="Genomic_DNA"/>
</dbReference>
<feature type="binding site" evidence="2">
    <location>
        <position position="354"/>
    </location>
    <ligand>
        <name>Fe cation</name>
        <dbReference type="ChEBI" id="CHEBI:24875"/>
    </ligand>
</feature>
<keyword evidence="2" id="KW-0533">Nickel</keyword>
<evidence type="ECO:0000313" key="5">
    <source>
        <dbReference type="Proteomes" id="UP000249782"/>
    </source>
</evidence>
<evidence type="ECO:0000259" key="3">
    <source>
        <dbReference type="Pfam" id="PF00346"/>
    </source>
</evidence>
<name>A0A328PGZ2_9EURY</name>
<sequence length="389" mass="44700">MSYIPIGPIHPGIKEPLRIKLKTEGERVVAAEVDLGYFYRGAEQIAKGKPWQKVVYLSERICGICSHFHPVTFIEGLEKIAECEPPLRAQYLRVIVGELNRIQSHLIANAIYFLAIEHETLGIYLLNIREKIMDLTEMITGNRVHYAWNVVGGVRMDIKENQIKKILENLDIVEPAVYRYRKMFKTGAFLGLRSKDIGKMTREEAIDVRAVGPIARGSGVKFDWRQKHPTFTDYFDFKPVWRKEGDNYARIMVRFDEILESIKIIRRAIDELPEGPIRKECEIPEGSIDNRYEAPRGEVTYIFETAKNGIIRDITIRTPTIMNLEACVKHMFNDSPTIADAVAIYQSIDPCIACTERVTIIDEDGNKKDFRGMNNLLKEHTTQKGENER</sequence>
<gene>
    <name evidence="4" type="ORF">DPC56_04000</name>
</gene>
<keyword evidence="2" id="KW-0408">Iron</keyword>